<dbReference type="Gene3D" id="3.20.20.70">
    <property type="entry name" value="Aldolase class I"/>
    <property type="match status" value="1"/>
</dbReference>
<evidence type="ECO:0000256" key="5">
    <source>
        <dbReference type="ARBA" id="ARBA00022642"/>
    </source>
</evidence>
<evidence type="ECO:0000259" key="11">
    <source>
        <dbReference type="Pfam" id="PF01729"/>
    </source>
</evidence>
<evidence type="ECO:0000256" key="10">
    <source>
        <dbReference type="SAM" id="Coils"/>
    </source>
</evidence>
<dbReference type="Pfam" id="PF01729">
    <property type="entry name" value="QRPTase_C"/>
    <property type="match status" value="1"/>
</dbReference>
<name>A0A075HDY0_9ARCH</name>
<dbReference type="InterPro" id="IPR022412">
    <property type="entry name" value="Quinolinate_PRibosylTrfase_N"/>
</dbReference>
<dbReference type="InterPro" id="IPR004393">
    <property type="entry name" value="NadC"/>
</dbReference>
<evidence type="ECO:0000256" key="1">
    <source>
        <dbReference type="ARBA" id="ARBA00003237"/>
    </source>
</evidence>
<keyword evidence="6 9" id="KW-0328">Glycosyltransferase</keyword>
<evidence type="ECO:0000256" key="4">
    <source>
        <dbReference type="ARBA" id="ARBA00011218"/>
    </source>
</evidence>
<comment type="subunit">
    <text evidence="4 9">Hexamer formed by 3 homodimers.</text>
</comment>
<accession>A0A075HDY0</accession>
<dbReference type="FunFam" id="3.90.1170.20:FF:000001">
    <property type="entry name" value="Nicotinate-nucleotide diphosphorylase (Carboxylating)"/>
    <property type="match status" value="1"/>
</dbReference>
<protein>
    <recommendedName>
        <fullName evidence="9">Nicotinate-nucleotide pyrophosphorylase [carboxylating]</fullName>
        <ecNumber evidence="9">2.4.2.19</ecNumber>
    </recommendedName>
    <alternativeName>
        <fullName evidence="9">Quinolinate phosphoribosyltransferase [decarboxylating]</fullName>
    </alternativeName>
</protein>
<dbReference type="EC" id="2.4.2.19" evidence="9"/>
<evidence type="ECO:0000259" key="12">
    <source>
        <dbReference type="Pfam" id="PF02749"/>
    </source>
</evidence>
<keyword evidence="5 9" id="KW-0662">Pyridine nucleotide biosynthesis</keyword>
<dbReference type="FunFam" id="3.20.20.70:FF:000030">
    <property type="entry name" value="Nicotinate-nucleotide pyrophosphorylase, carboxylating"/>
    <property type="match status" value="1"/>
</dbReference>
<keyword evidence="7 9" id="KW-0808">Transferase</keyword>
<gene>
    <name evidence="13" type="primary">QPRT</name>
    <name evidence="13" type="synonym">nadC</name>
</gene>
<evidence type="ECO:0000256" key="7">
    <source>
        <dbReference type="ARBA" id="ARBA00022679"/>
    </source>
</evidence>
<dbReference type="InterPro" id="IPR027277">
    <property type="entry name" value="NadC/ModD"/>
</dbReference>
<dbReference type="UniPathway" id="UPA00253">
    <property type="reaction ID" value="UER00331"/>
</dbReference>
<dbReference type="CDD" id="cd01572">
    <property type="entry name" value="QPRTase"/>
    <property type="match status" value="1"/>
</dbReference>
<dbReference type="AlphaFoldDB" id="A0A075HDY0"/>
<dbReference type="Pfam" id="PF02749">
    <property type="entry name" value="QRPTase_N"/>
    <property type="match status" value="1"/>
</dbReference>
<dbReference type="NCBIfam" id="TIGR00078">
    <property type="entry name" value="nadC"/>
    <property type="match status" value="1"/>
</dbReference>
<feature type="coiled-coil region" evidence="10">
    <location>
        <begin position="168"/>
        <end position="195"/>
    </location>
</feature>
<dbReference type="EMBL" id="KF900949">
    <property type="protein sequence ID" value="AIF12612.1"/>
    <property type="molecule type" value="Genomic_DNA"/>
</dbReference>
<dbReference type="GO" id="GO:0005737">
    <property type="term" value="C:cytoplasm"/>
    <property type="evidence" value="ECO:0007669"/>
    <property type="project" value="TreeGrafter"/>
</dbReference>
<dbReference type="GO" id="GO:0004514">
    <property type="term" value="F:nicotinate-nucleotide diphosphorylase (carboxylating) activity"/>
    <property type="evidence" value="ECO:0007669"/>
    <property type="project" value="UniProtKB-EC"/>
</dbReference>
<dbReference type="GO" id="GO:0009435">
    <property type="term" value="P:NAD+ biosynthetic process"/>
    <property type="evidence" value="ECO:0007669"/>
    <property type="project" value="UniProtKB-UniPathway"/>
</dbReference>
<dbReference type="PIRSF" id="PIRSF006250">
    <property type="entry name" value="NadC_ModD"/>
    <property type="match status" value="1"/>
</dbReference>
<evidence type="ECO:0000313" key="13">
    <source>
        <dbReference type="EMBL" id="AIF12612.1"/>
    </source>
</evidence>
<evidence type="ECO:0000256" key="8">
    <source>
        <dbReference type="ARBA" id="ARBA00047445"/>
    </source>
</evidence>
<comment type="catalytic activity">
    <reaction evidence="8 9">
        <text>nicotinate beta-D-ribonucleotide + CO2 + diphosphate = quinolinate + 5-phospho-alpha-D-ribose 1-diphosphate + 2 H(+)</text>
        <dbReference type="Rhea" id="RHEA:12733"/>
        <dbReference type="ChEBI" id="CHEBI:15378"/>
        <dbReference type="ChEBI" id="CHEBI:16526"/>
        <dbReference type="ChEBI" id="CHEBI:29959"/>
        <dbReference type="ChEBI" id="CHEBI:33019"/>
        <dbReference type="ChEBI" id="CHEBI:57502"/>
        <dbReference type="ChEBI" id="CHEBI:58017"/>
        <dbReference type="EC" id="2.4.2.19"/>
    </reaction>
</comment>
<proteinExistence type="inferred from homology"/>
<dbReference type="Gene3D" id="3.90.1170.20">
    <property type="entry name" value="Quinolinate phosphoribosyl transferase, N-terminal domain"/>
    <property type="match status" value="1"/>
</dbReference>
<dbReference type="PANTHER" id="PTHR32179:SF3">
    <property type="entry name" value="NICOTINATE-NUCLEOTIDE PYROPHOSPHORYLASE [CARBOXYLATING]"/>
    <property type="match status" value="1"/>
</dbReference>
<dbReference type="SUPFAM" id="SSF54675">
    <property type="entry name" value="Nicotinate/Quinolinate PRTase N-terminal domain-like"/>
    <property type="match status" value="1"/>
</dbReference>
<reference evidence="13" key="1">
    <citation type="journal article" date="2014" name="Genome Biol. Evol.">
        <title>Pangenome evidence for extensive interdomain horizontal transfer affecting lineage core and shell genes in uncultured planktonic thaumarchaeota and euryarchaeota.</title>
        <authorList>
            <person name="Deschamps P."/>
            <person name="Zivanovic Y."/>
            <person name="Moreira D."/>
            <person name="Rodriguez-Valera F."/>
            <person name="Lopez-Garcia P."/>
        </authorList>
    </citation>
    <scope>NUCLEOTIDE SEQUENCE</scope>
</reference>
<dbReference type="InterPro" id="IPR002638">
    <property type="entry name" value="Quinolinate_PRibosylTrfase_C"/>
</dbReference>
<feature type="domain" description="Quinolinate phosphoribosyl transferase C-terminal" evidence="11">
    <location>
        <begin position="104"/>
        <end position="273"/>
    </location>
</feature>
<dbReference type="GO" id="GO:0034213">
    <property type="term" value="P:quinolinate catabolic process"/>
    <property type="evidence" value="ECO:0007669"/>
    <property type="project" value="TreeGrafter"/>
</dbReference>
<keyword evidence="10" id="KW-0175">Coiled coil</keyword>
<feature type="domain" description="Quinolinate phosphoribosyl transferase N-terminal" evidence="12">
    <location>
        <begin position="21"/>
        <end position="102"/>
    </location>
</feature>
<dbReference type="InterPro" id="IPR013785">
    <property type="entry name" value="Aldolase_TIM"/>
</dbReference>
<organism evidence="13">
    <name type="scientific">uncultured marine thaumarchaeote KM3_56_D04</name>
    <dbReference type="NCBI Taxonomy" id="1456203"/>
    <lineage>
        <taxon>Archaea</taxon>
        <taxon>Nitrososphaerota</taxon>
        <taxon>environmental samples</taxon>
    </lineage>
</organism>
<sequence>MDVGPKKELLRFLSEDIRNGDITTALLTKKKIVARIISRQQGVIAGIKFAKNLFQLKGCTVKAFVKDGTKVKPNQKILQVSGNTQSVLSCERTALNLLSRMSGIATQTSFLVSKIRKVSKKTNLYSTRKTAPGLRIFDKEAVKIGGGHKHRMTLDEMIMIKDNHLALCNSMEDIIKQAQKKRKRVEIEVENQKDALLAAKMGVSIIMLDNFTPTKIKRTITALRKKKMRNKVKLEASGGITSKNITAYARTGVDMISVGSITNSVTGLDLSLDVISKSSR</sequence>
<evidence type="ECO:0000256" key="3">
    <source>
        <dbReference type="ARBA" id="ARBA00009400"/>
    </source>
</evidence>
<evidence type="ECO:0000256" key="2">
    <source>
        <dbReference type="ARBA" id="ARBA00004893"/>
    </source>
</evidence>
<dbReference type="InterPro" id="IPR037128">
    <property type="entry name" value="Quinolinate_PRibosylTase_N_sf"/>
</dbReference>
<evidence type="ECO:0000256" key="6">
    <source>
        <dbReference type="ARBA" id="ARBA00022676"/>
    </source>
</evidence>
<dbReference type="InterPro" id="IPR036068">
    <property type="entry name" value="Nicotinate_pribotase-like_C"/>
</dbReference>
<dbReference type="PANTHER" id="PTHR32179">
    <property type="entry name" value="NICOTINATE-NUCLEOTIDE PYROPHOSPHORYLASE [CARBOXYLATING]"/>
    <property type="match status" value="1"/>
</dbReference>
<comment type="function">
    <text evidence="1 9">Involved in the catabolism of quinolinic acid (QA).</text>
</comment>
<evidence type="ECO:0000256" key="9">
    <source>
        <dbReference type="PIRNR" id="PIRNR006250"/>
    </source>
</evidence>
<comment type="similarity">
    <text evidence="3 9">Belongs to the NadC/ModD family.</text>
</comment>
<dbReference type="SUPFAM" id="SSF51690">
    <property type="entry name" value="Nicotinate/Quinolinate PRTase C-terminal domain-like"/>
    <property type="match status" value="1"/>
</dbReference>
<comment type="pathway">
    <text evidence="2 9">Cofactor biosynthesis; NAD(+) biosynthesis; nicotinate D-ribonucleotide from quinolinate: step 1/1.</text>
</comment>